<dbReference type="GO" id="GO:0003723">
    <property type="term" value="F:RNA binding"/>
    <property type="evidence" value="ECO:0007669"/>
    <property type="project" value="UniProtKB-UniRule"/>
</dbReference>
<dbReference type="GO" id="GO:0005829">
    <property type="term" value="C:cytosol"/>
    <property type="evidence" value="ECO:0007669"/>
    <property type="project" value="TreeGrafter"/>
</dbReference>
<evidence type="ECO:0000256" key="3">
    <source>
        <dbReference type="HAMAP-Rule" id="MF_00436"/>
    </source>
</evidence>
<dbReference type="Proteomes" id="UP000247565">
    <property type="component" value="Unassembled WGS sequence"/>
</dbReference>
<keyword evidence="1 3" id="KW-0694">RNA-binding</keyword>
<comment type="similarity">
    <text evidence="3">Belongs to the Hfq family.</text>
</comment>
<dbReference type="InterPro" id="IPR005001">
    <property type="entry name" value="Hfq"/>
</dbReference>
<comment type="function">
    <text evidence="3">RNA chaperone that binds small regulatory RNA (sRNAs) and mRNAs to facilitate mRNA translational regulation in response to envelope stress, environmental stress and changes in metabolite concentrations. Also binds with high specificity to tRNAs.</text>
</comment>
<dbReference type="CDD" id="cd01716">
    <property type="entry name" value="Hfq"/>
    <property type="match status" value="1"/>
</dbReference>
<dbReference type="GO" id="GO:0045974">
    <property type="term" value="P:regulation of translation, ncRNA-mediated"/>
    <property type="evidence" value="ECO:0007669"/>
    <property type="project" value="TreeGrafter"/>
</dbReference>
<gene>
    <name evidence="3" type="primary">hfq</name>
    <name evidence="5" type="ORF">DK869_00145</name>
</gene>
<dbReference type="SUPFAM" id="SSF50182">
    <property type="entry name" value="Sm-like ribonucleoproteins"/>
    <property type="match status" value="1"/>
</dbReference>
<proteinExistence type="inferred from homology"/>
<comment type="subunit">
    <text evidence="3">Homohexamer.</text>
</comment>
<protein>
    <recommendedName>
        <fullName evidence="3">RNA-binding protein Hfq</fullName>
    </recommendedName>
</protein>
<evidence type="ECO:0000313" key="6">
    <source>
        <dbReference type="Proteomes" id="UP000247565"/>
    </source>
</evidence>
<dbReference type="RefSeq" id="WP_110438583.1">
    <property type="nucleotide sequence ID" value="NZ_CP046393.1"/>
</dbReference>
<evidence type="ECO:0000259" key="4">
    <source>
        <dbReference type="PROSITE" id="PS52002"/>
    </source>
</evidence>
<dbReference type="EMBL" id="QGLT01000001">
    <property type="protein sequence ID" value="PXZ02065.1"/>
    <property type="molecule type" value="Genomic_DNA"/>
</dbReference>
<dbReference type="Pfam" id="PF17209">
    <property type="entry name" value="Hfq"/>
    <property type="match status" value="1"/>
</dbReference>
<dbReference type="GO" id="GO:0043487">
    <property type="term" value="P:regulation of RNA stability"/>
    <property type="evidence" value="ECO:0007669"/>
    <property type="project" value="TreeGrafter"/>
</dbReference>
<sequence length="90" mass="10027">MSKDTYQNIQDVFLNQIRRSKVSVTIFLVNGVKLQGIISGFDNFSILLRRESHAQLVYKHAVSTIMPSSPVQLPFNVPAATSTSTTSEEK</sequence>
<feature type="domain" description="Sm" evidence="4">
    <location>
        <begin position="11"/>
        <end position="71"/>
    </location>
</feature>
<name>A0A318MZ77_9PROT</name>
<evidence type="ECO:0000256" key="1">
    <source>
        <dbReference type="ARBA" id="ARBA00022884"/>
    </source>
</evidence>
<accession>A0A318MZ77</accession>
<dbReference type="PANTHER" id="PTHR34772:SF1">
    <property type="entry name" value="RNA-BINDING PROTEIN HFQ"/>
    <property type="match status" value="1"/>
</dbReference>
<dbReference type="Gene3D" id="2.30.30.100">
    <property type="match status" value="1"/>
</dbReference>
<dbReference type="PROSITE" id="PS52002">
    <property type="entry name" value="SM"/>
    <property type="match status" value="1"/>
</dbReference>
<evidence type="ECO:0000256" key="2">
    <source>
        <dbReference type="ARBA" id="ARBA00023016"/>
    </source>
</evidence>
<dbReference type="OrthoDB" id="9799751at2"/>
<keyword evidence="6" id="KW-1185">Reference proteome</keyword>
<dbReference type="NCBIfam" id="TIGR02383">
    <property type="entry name" value="Hfq"/>
    <property type="match status" value="1"/>
</dbReference>
<organism evidence="5 6">
    <name type="scientific">Commensalibacter melissae</name>
    <dbReference type="NCBI Taxonomy" id="2070537"/>
    <lineage>
        <taxon>Bacteria</taxon>
        <taxon>Pseudomonadati</taxon>
        <taxon>Pseudomonadota</taxon>
        <taxon>Alphaproteobacteria</taxon>
        <taxon>Acetobacterales</taxon>
        <taxon>Acetobacteraceae</taxon>
    </lineage>
</organism>
<dbReference type="PANTHER" id="PTHR34772">
    <property type="entry name" value="RNA-BINDING PROTEIN HFQ"/>
    <property type="match status" value="1"/>
</dbReference>
<dbReference type="InterPro" id="IPR010920">
    <property type="entry name" value="LSM_dom_sf"/>
</dbReference>
<dbReference type="HAMAP" id="MF_00436">
    <property type="entry name" value="Hfq"/>
    <property type="match status" value="1"/>
</dbReference>
<evidence type="ECO:0000313" key="5">
    <source>
        <dbReference type="EMBL" id="PXZ02065.1"/>
    </source>
</evidence>
<dbReference type="AlphaFoldDB" id="A0A318MZ77"/>
<keyword evidence="2 3" id="KW-0346">Stress response</keyword>
<dbReference type="NCBIfam" id="NF001602">
    <property type="entry name" value="PRK00395.1"/>
    <property type="match status" value="1"/>
</dbReference>
<comment type="caution">
    <text evidence="5">The sequence shown here is derived from an EMBL/GenBank/DDBJ whole genome shotgun (WGS) entry which is preliminary data.</text>
</comment>
<dbReference type="InterPro" id="IPR047575">
    <property type="entry name" value="Sm"/>
</dbReference>
<dbReference type="GO" id="GO:0006355">
    <property type="term" value="P:regulation of DNA-templated transcription"/>
    <property type="evidence" value="ECO:0007669"/>
    <property type="project" value="InterPro"/>
</dbReference>
<reference evidence="5 6" key="1">
    <citation type="submission" date="2018-05" db="EMBL/GenBank/DDBJ databases">
        <title>Reference genomes for bee gut microbiota database.</title>
        <authorList>
            <person name="Ellegaard K.M."/>
        </authorList>
    </citation>
    <scope>NUCLEOTIDE SEQUENCE [LARGE SCALE GENOMIC DNA]</scope>
    <source>
        <strain evidence="5 6">ESL0284</strain>
    </source>
</reference>